<feature type="chain" id="PRO_5026201137" evidence="6">
    <location>
        <begin position="24"/>
        <end position="545"/>
    </location>
</feature>
<evidence type="ECO:0000256" key="6">
    <source>
        <dbReference type="SAM" id="SignalP"/>
    </source>
</evidence>
<dbReference type="AlphaFoldDB" id="A0A6G1U117"/>
<keyword evidence="3 6" id="KW-0732">Signal</keyword>
<evidence type="ECO:0000256" key="1">
    <source>
        <dbReference type="ARBA" id="ARBA00004442"/>
    </source>
</evidence>
<name>A0A6G1U117_9BACT</name>
<dbReference type="RefSeq" id="WP_153122998.1">
    <property type="nucleotide sequence ID" value="NZ_CP152353.1"/>
</dbReference>
<comment type="caution">
    <text evidence="9">The sequence shown here is derived from an EMBL/GenBank/DDBJ whole genome shotgun (WGS) entry which is preliminary data.</text>
</comment>
<dbReference type="PROSITE" id="PS51257">
    <property type="entry name" value="PROKAR_LIPOPROTEIN"/>
    <property type="match status" value="1"/>
</dbReference>
<comment type="similarity">
    <text evidence="2">Belongs to the SusD family.</text>
</comment>
<sequence length="545" mass="62152">MKTKYINNVILSALLGGSAMGFSACSDSFFDRYNSDTMQMETYLTNDSEIENILLDAYYYLRTVQEDVIMVNGLCTDEAYDYKKNNQSDYISLNEGTWDATSATINNIWSNCYSMINRCNNALDKIDKVSESNRKQFEGEACFFRAYAYFTLVRLYGPVPLTQHVISNYNELYSYNRSPKEDIYALIKEDLAKATANLPQSYKEASKAGRATSIAAKVMLADVYMTLKDFNSAKTQLKEVIDYANQNPNKLGLLDDYASIYDSENPVNKEIILAAQFNNGSTQITNYLMRRCIPAVTPNNQPAYVFPDGTKSTILCSQGVSCLLMTWELYNALRKNPQDKRYTQMVYDKLYDTSQTKSKQTDEVNVTENGEAYTPATLKYFDTHNQGLKACTSGCDDIIYRYADVLLMYAECLNETSSTDEAKTYLNQVRNRAGIDGTTATTQEEMRLAIENERYVELCFEGHRWFDLVRTGRINKVMEAHFNHRTQGLSATQQANNNGMAVKDCDATTGTPLEWRWSKITDDILFPIPFDQHQLTQNWEQNKGY</sequence>
<dbReference type="EMBL" id="VZCB01000051">
    <property type="protein sequence ID" value="MQN80481.1"/>
    <property type="molecule type" value="Genomic_DNA"/>
</dbReference>
<feature type="signal peptide" evidence="6">
    <location>
        <begin position="1"/>
        <end position="23"/>
    </location>
</feature>
<evidence type="ECO:0000313" key="10">
    <source>
        <dbReference type="Proteomes" id="UP000480425"/>
    </source>
</evidence>
<dbReference type="Pfam" id="PF14322">
    <property type="entry name" value="SusD-like_3"/>
    <property type="match status" value="1"/>
</dbReference>
<proteinExistence type="inferred from homology"/>
<dbReference type="SUPFAM" id="SSF48452">
    <property type="entry name" value="TPR-like"/>
    <property type="match status" value="1"/>
</dbReference>
<dbReference type="GO" id="GO:0009279">
    <property type="term" value="C:cell outer membrane"/>
    <property type="evidence" value="ECO:0007669"/>
    <property type="project" value="UniProtKB-SubCell"/>
</dbReference>
<dbReference type="InterPro" id="IPR033985">
    <property type="entry name" value="SusD-like_N"/>
</dbReference>
<evidence type="ECO:0000313" key="9">
    <source>
        <dbReference type="EMBL" id="MQN80481.1"/>
    </source>
</evidence>
<evidence type="ECO:0000259" key="8">
    <source>
        <dbReference type="Pfam" id="PF14322"/>
    </source>
</evidence>
<keyword evidence="5" id="KW-0998">Cell outer membrane</keyword>
<dbReference type="InterPro" id="IPR012944">
    <property type="entry name" value="SusD_RagB_dom"/>
</dbReference>
<comment type="subcellular location">
    <subcellularLocation>
        <location evidence="1">Cell outer membrane</location>
    </subcellularLocation>
</comment>
<feature type="domain" description="RagB/SusD" evidence="7">
    <location>
        <begin position="326"/>
        <end position="545"/>
    </location>
</feature>
<organism evidence="9 10">
    <name type="scientific">Segatella copri</name>
    <dbReference type="NCBI Taxonomy" id="165179"/>
    <lineage>
        <taxon>Bacteria</taxon>
        <taxon>Pseudomonadati</taxon>
        <taxon>Bacteroidota</taxon>
        <taxon>Bacteroidia</taxon>
        <taxon>Bacteroidales</taxon>
        <taxon>Prevotellaceae</taxon>
        <taxon>Segatella</taxon>
    </lineage>
</organism>
<gene>
    <name evidence="9" type="ORF">F7D73_05855</name>
</gene>
<evidence type="ECO:0000256" key="5">
    <source>
        <dbReference type="ARBA" id="ARBA00023237"/>
    </source>
</evidence>
<feature type="domain" description="SusD-like N-terminal" evidence="8">
    <location>
        <begin position="34"/>
        <end position="225"/>
    </location>
</feature>
<dbReference type="Gene3D" id="1.25.40.390">
    <property type="match status" value="1"/>
</dbReference>
<reference evidence="9 10" key="1">
    <citation type="submission" date="2019-09" db="EMBL/GenBank/DDBJ databases">
        <title>Distinct polysaccharide growth profiles of human intestinal Prevotella copri isolates.</title>
        <authorList>
            <person name="Fehlner-Peach H."/>
            <person name="Magnabosco C."/>
            <person name="Raghavan V."/>
            <person name="Scher J.U."/>
            <person name="Tett A."/>
            <person name="Cox L.M."/>
            <person name="Gottsegen C."/>
            <person name="Watters A."/>
            <person name="Wiltshire- Gordon J.D."/>
            <person name="Segata N."/>
            <person name="Bonneau R."/>
            <person name="Littman D.R."/>
        </authorList>
    </citation>
    <scope>NUCLEOTIDE SEQUENCE [LARGE SCALE GENOMIC DNA]</scope>
    <source>
        <strain evidence="10">iA622</strain>
    </source>
</reference>
<dbReference type="Pfam" id="PF07980">
    <property type="entry name" value="SusD_RagB"/>
    <property type="match status" value="1"/>
</dbReference>
<evidence type="ECO:0000256" key="3">
    <source>
        <dbReference type="ARBA" id="ARBA00022729"/>
    </source>
</evidence>
<accession>A0A6G1U117</accession>
<evidence type="ECO:0000256" key="4">
    <source>
        <dbReference type="ARBA" id="ARBA00023136"/>
    </source>
</evidence>
<protein>
    <submittedName>
        <fullName evidence="9">RagB/SusD family nutrient uptake outer membrane protein</fullName>
    </submittedName>
</protein>
<keyword evidence="4" id="KW-0472">Membrane</keyword>
<dbReference type="OrthoDB" id="727588at2"/>
<dbReference type="Proteomes" id="UP000480425">
    <property type="component" value="Unassembled WGS sequence"/>
</dbReference>
<dbReference type="CDD" id="cd08977">
    <property type="entry name" value="SusD"/>
    <property type="match status" value="1"/>
</dbReference>
<dbReference type="InterPro" id="IPR011990">
    <property type="entry name" value="TPR-like_helical_dom_sf"/>
</dbReference>
<evidence type="ECO:0000259" key="7">
    <source>
        <dbReference type="Pfam" id="PF07980"/>
    </source>
</evidence>
<evidence type="ECO:0000256" key="2">
    <source>
        <dbReference type="ARBA" id="ARBA00006275"/>
    </source>
</evidence>